<reference evidence="2 3" key="1">
    <citation type="submission" date="2016-10" db="EMBL/GenBank/DDBJ databases">
        <authorList>
            <person name="de Groot N.N."/>
        </authorList>
    </citation>
    <scope>NUCLEOTIDE SEQUENCE [LARGE SCALE GENOMIC DNA]</scope>
    <source>
        <strain evidence="3">E92,LMG 26720,CCM 7988</strain>
    </source>
</reference>
<dbReference type="InterPro" id="IPR001736">
    <property type="entry name" value="PLipase_D/transphosphatidylase"/>
</dbReference>
<dbReference type="Proteomes" id="UP000199306">
    <property type="component" value="Unassembled WGS sequence"/>
</dbReference>
<accession>A0A1I5RKL0</accession>
<dbReference type="STRING" id="1079859.SAMN04515674_104125"/>
<proteinExistence type="predicted"/>
<evidence type="ECO:0000313" key="2">
    <source>
        <dbReference type="EMBL" id="SFP59089.1"/>
    </source>
</evidence>
<dbReference type="OrthoDB" id="9762009at2"/>
<dbReference type="PANTHER" id="PTHR21248">
    <property type="entry name" value="CARDIOLIPIN SYNTHASE"/>
    <property type="match status" value="1"/>
</dbReference>
<dbReference type="Pfam" id="PF00614">
    <property type="entry name" value="PLDc"/>
    <property type="match status" value="1"/>
</dbReference>
<evidence type="ECO:0000313" key="3">
    <source>
        <dbReference type="Proteomes" id="UP000199306"/>
    </source>
</evidence>
<gene>
    <name evidence="2" type="ORF">SAMN04515674_104125</name>
</gene>
<dbReference type="GO" id="GO:0003824">
    <property type="term" value="F:catalytic activity"/>
    <property type="evidence" value="ECO:0007669"/>
    <property type="project" value="InterPro"/>
</dbReference>
<sequence length="491" mass="54407">MSTNNSLIDTWLIQSKPNNTTSALLDGIKQKLNTLVLNKPSSPHYIDILHLANDKSDDAFQSQLTDVIIKIAGVATNKVIIRYLEGNVGGTPPEKSFTFIDGLKAKYQGKSLTNVTVYAATFNYPWTNNNNYQYTLPGSWNHAKIFAIDGITCFTGGQNYWDDYLPPSNPPYDISMRVNGDAVKLGHLYANFLWDYVAHPTTTSTSHKALTLGAKDYDTSLPVPFSSQSFPTPTQPEQVPILAVGNLGIWGEEGRFIAEELAYSLATEQLSPKNTYPELMNAKNPPLWYPFSKFDSAQSKAMQASTTARHLLLQQVQQNGHLRISQQKIADTDLVTTTNIVLWPGEFLEATVAAMADKKAKVDILLSHHMDSYSDGYSDDMGGQALGGVFVDMVAKKMGTSVKEAVLYVRNYLSIKQIPVGSYNHAKVWIVDDSVFCVGSDNIYPAYLQEFSYIVGSTEKTQAFIQNYWNYIWSIGENVPINKTPGSGNDL</sequence>
<dbReference type="AlphaFoldDB" id="A0A1I5RKL0"/>
<dbReference type="GO" id="GO:0006793">
    <property type="term" value="P:phosphorus metabolic process"/>
    <property type="evidence" value="ECO:0007669"/>
    <property type="project" value="UniProtKB-ARBA"/>
</dbReference>
<dbReference type="PANTHER" id="PTHR21248:SF22">
    <property type="entry name" value="PHOSPHOLIPASE D"/>
    <property type="match status" value="1"/>
</dbReference>
<dbReference type="RefSeq" id="WP_092015367.1">
    <property type="nucleotide sequence ID" value="NZ_FOXH01000004.1"/>
</dbReference>
<evidence type="ECO:0000259" key="1">
    <source>
        <dbReference type="PROSITE" id="PS50035"/>
    </source>
</evidence>
<protein>
    <recommendedName>
        <fullName evidence="1">PLD phosphodiesterase domain-containing protein</fullName>
    </recommendedName>
</protein>
<organism evidence="2 3">
    <name type="scientific">Pseudarcicella hirudinis</name>
    <dbReference type="NCBI Taxonomy" id="1079859"/>
    <lineage>
        <taxon>Bacteria</taxon>
        <taxon>Pseudomonadati</taxon>
        <taxon>Bacteroidota</taxon>
        <taxon>Cytophagia</taxon>
        <taxon>Cytophagales</taxon>
        <taxon>Flectobacillaceae</taxon>
        <taxon>Pseudarcicella</taxon>
    </lineage>
</organism>
<dbReference type="PROSITE" id="PS50035">
    <property type="entry name" value="PLD"/>
    <property type="match status" value="1"/>
</dbReference>
<dbReference type="EMBL" id="FOXH01000004">
    <property type="protein sequence ID" value="SFP59089.1"/>
    <property type="molecule type" value="Genomic_DNA"/>
</dbReference>
<dbReference type="Gene3D" id="3.30.870.10">
    <property type="entry name" value="Endonuclease Chain A"/>
    <property type="match status" value="2"/>
</dbReference>
<name>A0A1I5RKL0_9BACT</name>
<dbReference type="SMART" id="SM00155">
    <property type="entry name" value="PLDc"/>
    <property type="match status" value="2"/>
</dbReference>
<feature type="domain" description="PLD phosphodiesterase" evidence="1">
    <location>
        <begin position="420"/>
        <end position="447"/>
    </location>
</feature>
<keyword evidence="3" id="KW-1185">Reference proteome</keyword>
<dbReference type="SUPFAM" id="SSF56024">
    <property type="entry name" value="Phospholipase D/nuclease"/>
    <property type="match status" value="2"/>
</dbReference>